<reference evidence="1" key="1">
    <citation type="submission" date="2021-02" db="EMBL/GenBank/DDBJ databases">
        <authorList>
            <person name="Nowell W R."/>
        </authorList>
    </citation>
    <scope>NUCLEOTIDE SEQUENCE</scope>
</reference>
<dbReference type="EMBL" id="CAJOBJ010204860">
    <property type="protein sequence ID" value="CAF4993921.1"/>
    <property type="molecule type" value="Genomic_DNA"/>
</dbReference>
<organism evidence="1 3">
    <name type="scientific">Rotaria magnacalcarata</name>
    <dbReference type="NCBI Taxonomy" id="392030"/>
    <lineage>
        <taxon>Eukaryota</taxon>
        <taxon>Metazoa</taxon>
        <taxon>Spiralia</taxon>
        <taxon>Gnathifera</taxon>
        <taxon>Rotifera</taxon>
        <taxon>Eurotatoria</taxon>
        <taxon>Bdelloidea</taxon>
        <taxon>Philodinida</taxon>
        <taxon>Philodinidae</taxon>
        <taxon>Rotaria</taxon>
    </lineage>
</organism>
<evidence type="ECO:0000313" key="2">
    <source>
        <dbReference type="EMBL" id="CAF4993921.1"/>
    </source>
</evidence>
<dbReference type="AlphaFoldDB" id="A0A8S2ZPY2"/>
<protein>
    <submittedName>
        <fullName evidence="1">Uncharacterized protein</fullName>
    </submittedName>
</protein>
<accession>A0A8S2ZPY2</accession>
<gene>
    <name evidence="2" type="ORF">GIL414_LOCUS56805</name>
    <name evidence="1" type="ORF">SMN809_LOCUS41157</name>
</gene>
<proteinExistence type="predicted"/>
<dbReference type="Proteomes" id="UP000681720">
    <property type="component" value="Unassembled WGS sequence"/>
</dbReference>
<comment type="caution">
    <text evidence="1">The sequence shown here is derived from an EMBL/GenBank/DDBJ whole genome shotgun (WGS) entry which is preliminary data.</text>
</comment>
<evidence type="ECO:0000313" key="3">
    <source>
        <dbReference type="Proteomes" id="UP000676336"/>
    </source>
</evidence>
<feature type="non-terminal residue" evidence="1">
    <location>
        <position position="78"/>
    </location>
</feature>
<dbReference type="EMBL" id="CAJOBI010115317">
    <property type="protein sequence ID" value="CAF4652392.1"/>
    <property type="molecule type" value="Genomic_DNA"/>
</dbReference>
<sequence>MNIDLENAICHGEEQRRKRYQKNNEYARARSNIAKETEALFYLVECPLTEEFHHHHHHHQIQDLQQEVKMISNEEDDI</sequence>
<dbReference type="Proteomes" id="UP000676336">
    <property type="component" value="Unassembled WGS sequence"/>
</dbReference>
<name>A0A8S2ZPY2_9BILA</name>
<evidence type="ECO:0000313" key="1">
    <source>
        <dbReference type="EMBL" id="CAF4652392.1"/>
    </source>
</evidence>